<keyword evidence="7 12" id="KW-0812">Transmembrane</keyword>
<dbReference type="NCBIfam" id="TIGR00933">
    <property type="entry name" value="2a38"/>
    <property type="match status" value="1"/>
</dbReference>
<feature type="transmembrane region" description="Helical" evidence="12">
    <location>
        <begin position="236"/>
        <end position="256"/>
    </location>
</feature>
<evidence type="ECO:0000256" key="8">
    <source>
        <dbReference type="ARBA" id="ARBA00022958"/>
    </source>
</evidence>
<evidence type="ECO:0000256" key="11">
    <source>
        <dbReference type="ARBA" id="ARBA00023136"/>
    </source>
</evidence>
<evidence type="ECO:0000256" key="6">
    <source>
        <dbReference type="ARBA" id="ARBA00022538"/>
    </source>
</evidence>
<evidence type="ECO:0000256" key="4">
    <source>
        <dbReference type="ARBA" id="ARBA00022475"/>
    </source>
</evidence>
<feature type="transmembrane region" description="Helical" evidence="12">
    <location>
        <begin position="139"/>
        <end position="164"/>
    </location>
</feature>
<dbReference type="PANTHER" id="PTHR32024:SF2">
    <property type="entry name" value="TRK SYSTEM POTASSIUM UPTAKE PROTEIN TRKG-RELATED"/>
    <property type="match status" value="1"/>
</dbReference>
<dbReference type="GO" id="GO:0015379">
    <property type="term" value="F:potassium:chloride symporter activity"/>
    <property type="evidence" value="ECO:0007669"/>
    <property type="project" value="InterPro"/>
</dbReference>
<protein>
    <submittedName>
        <fullName evidence="13">Predicted potassium uptake protein TrkH</fullName>
    </submittedName>
</protein>
<name>D9PYD2_METTM</name>
<dbReference type="Pfam" id="PF02386">
    <property type="entry name" value="TrkH"/>
    <property type="match status" value="1"/>
</dbReference>
<evidence type="ECO:0000313" key="14">
    <source>
        <dbReference type="Proteomes" id="UP000000345"/>
    </source>
</evidence>
<keyword evidence="8" id="KW-0630">Potassium</keyword>
<feature type="transmembrane region" description="Helical" evidence="12">
    <location>
        <begin position="394"/>
        <end position="413"/>
    </location>
</feature>
<proteinExistence type="inferred from homology"/>
<keyword evidence="3" id="KW-0813">Transport</keyword>
<keyword evidence="14" id="KW-1185">Reference proteome</keyword>
<comment type="similarity">
    <text evidence="2">Belongs to the TrkH potassium transport family.</text>
</comment>
<dbReference type="AlphaFoldDB" id="D9PYD2"/>
<evidence type="ECO:0000256" key="12">
    <source>
        <dbReference type="SAM" id="Phobius"/>
    </source>
</evidence>
<reference evidence="13 14" key="2">
    <citation type="journal article" date="2010" name="J. Bacteriol.">
        <title>Complete genome sequence of Methanothermobacter marburgensis, a methanoarchaeon model organism.</title>
        <authorList>
            <person name="Liesegang H."/>
            <person name="Kaster A.K."/>
            <person name="Wiezer A."/>
            <person name="Goenrich M."/>
            <person name="Wollherr A."/>
            <person name="Seedorf H."/>
            <person name="Gottschalk G."/>
            <person name="Thauer R.K."/>
        </authorList>
    </citation>
    <scope>NUCLEOTIDE SEQUENCE [LARGE SCALE GENOMIC DNA]</scope>
    <source>
        <strain evidence="14">ATCC BAA-927 / DSM 2133 / JCM 14651 / NBRC 100331 / OCM 82 / Marburg</strain>
    </source>
</reference>
<reference key="1">
    <citation type="submission" date="2009-08" db="EMBL/GenBank/DDBJ databases">
        <title>The genome sequence of Methanothermobacter marburgensis.</title>
        <authorList>
            <person name="Kaster A."/>
            <person name="Seedorf H."/>
            <person name="Goenrich M."/>
            <person name="Wiezer A."/>
            <person name="Liesegang H."/>
            <person name="Thauer R."/>
            <person name="Gottschalk G."/>
        </authorList>
    </citation>
    <scope>NUCLEOTIDE SEQUENCE</scope>
    <source>
        <strain>Marburg</strain>
    </source>
</reference>
<evidence type="ECO:0000256" key="2">
    <source>
        <dbReference type="ARBA" id="ARBA00009137"/>
    </source>
</evidence>
<evidence type="ECO:0000256" key="7">
    <source>
        <dbReference type="ARBA" id="ARBA00022692"/>
    </source>
</evidence>
<accession>D9PYD2</accession>
<dbReference type="KEGG" id="mmg:MTBMA_c16510"/>
<dbReference type="HOGENOM" id="CLU_030708_3_0_2"/>
<organism evidence="13 14">
    <name type="scientific">Methanothermobacter marburgensis (strain ATCC BAA-927 / DSM 2133 / JCM 14651 / NBRC 100331 / OCM 82 / Marburg)</name>
    <name type="common">Methanobacterium thermoautotrophicum</name>
    <dbReference type="NCBI Taxonomy" id="79929"/>
    <lineage>
        <taxon>Archaea</taxon>
        <taxon>Methanobacteriati</taxon>
        <taxon>Methanobacteriota</taxon>
        <taxon>Methanomada group</taxon>
        <taxon>Methanobacteria</taxon>
        <taxon>Methanobacteriales</taxon>
        <taxon>Methanobacteriaceae</taxon>
        <taxon>Methanothermobacter</taxon>
    </lineage>
</organism>
<dbReference type="InterPro" id="IPR003445">
    <property type="entry name" value="Cat_transpt"/>
</dbReference>
<dbReference type="PATRIC" id="fig|79929.8.peg.1601"/>
<feature type="transmembrane region" description="Helical" evidence="12">
    <location>
        <begin position="276"/>
        <end position="301"/>
    </location>
</feature>
<dbReference type="STRING" id="79929.MTBMA_c16510"/>
<keyword evidence="6" id="KW-0633">Potassium transport</keyword>
<dbReference type="EMBL" id="CP001710">
    <property type="protein sequence ID" value="ADL59230.1"/>
    <property type="molecule type" value="Genomic_DNA"/>
</dbReference>
<keyword evidence="11 12" id="KW-0472">Membrane</keyword>
<evidence type="ECO:0000256" key="9">
    <source>
        <dbReference type="ARBA" id="ARBA00022989"/>
    </source>
</evidence>
<feature type="transmembrane region" description="Helical" evidence="12">
    <location>
        <begin position="185"/>
        <end position="207"/>
    </location>
</feature>
<feature type="transmembrane region" description="Helical" evidence="12">
    <location>
        <begin position="74"/>
        <end position="99"/>
    </location>
</feature>
<dbReference type="PANTHER" id="PTHR32024">
    <property type="entry name" value="TRK SYSTEM POTASSIUM UPTAKE PROTEIN TRKG-RELATED"/>
    <property type="match status" value="1"/>
</dbReference>
<dbReference type="OrthoDB" id="111943at2157"/>
<dbReference type="PaxDb" id="79929-MTBMA_c16510"/>
<keyword evidence="10" id="KW-0406">Ion transport</keyword>
<feature type="transmembrane region" description="Helical" evidence="12">
    <location>
        <begin position="321"/>
        <end position="340"/>
    </location>
</feature>
<evidence type="ECO:0000313" key="13">
    <source>
        <dbReference type="EMBL" id="ADL59230.1"/>
    </source>
</evidence>
<dbReference type="GeneID" id="41327217"/>
<comment type="subcellular location">
    <subcellularLocation>
        <location evidence="1">Cell inner membrane</location>
        <topology evidence="1">Multi-pass membrane protein</topology>
    </subcellularLocation>
</comment>
<dbReference type="Proteomes" id="UP000000345">
    <property type="component" value="Chromosome"/>
</dbReference>
<dbReference type="InterPro" id="IPR004772">
    <property type="entry name" value="TrkH"/>
</dbReference>
<keyword evidence="4" id="KW-1003">Cell membrane</keyword>
<evidence type="ECO:0000256" key="10">
    <source>
        <dbReference type="ARBA" id="ARBA00023065"/>
    </source>
</evidence>
<feature type="transmembrane region" description="Helical" evidence="12">
    <location>
        <begin position="12"/>
        <end position="36"/>
    </location>
</feature>
<dbReference type="GeneID" id="9705360"/>
<evidence type="ECO:0000256" key="5">
    <source>
        <dbReference type="ARBA" id="ARBA00022519"/>
    </source>
</evidence>
<feature type="transmembrane region" description="Helical" evidence="12">
    <location>
        <begin position="446"/>
        <end position="470"/>
    </location>
</feature>
<evidence type="ECO:0000256" key="3">
    <source>
        <dbReference type="ARBA" id="ARBA00022448"/>
    </source>
</evidence>
<keyword evidence="5" id="KW-0997">Cell inner membrane</keyword>
<feature type="transmembrane region" description="Helical" evidence="12">
    <location>
        <begin position="42"/>
        <end position="62"/>
    </location>
</feature>
<dbReference type="RefSeq" id="WP_013296440.1">
    <property type="nucleotide sequence ID" value="NC_014408.1"/>
</dbReference>
<sequence>MRYVGKRDLFTVGKYLGNIMQGIGFVVALPLIVALIYGEGNFLSFIVPSIISLSIGTVLKRYSPEECAIRLKHGMMVACLAWLWAGFIGSLIMMSALNIDFANAFFENMSAWTGSGLTVFSNVEALPKSILFLRSFEQWIGGLGVVIVVIGVLIRPGTAAARLYKSEAREERIKPSIANTVRTIWWIYLTYTVLGIVLYGLTGMPLFDAINNTLTNLSTGGMSIKNLNIGYYRSDAVYLVTMFLMILGGTSFLVHYQAIKGRFSNVLRDIQLQATFAFIILFTVLSIYIGGVAPLESVYYVISALSCTGSSISSTSQMVAWSGYFKIVLIICMLTGMAAGSTTGAVKIIRVITVLKGVYWDIMRILAPEGSVIPRKISCKSVSDAEIREAGSYISLYFILLFFTWSVLVTYGYDPLNSLFEAASAQGNVGLSMGITSFNLPLIPKMALILSMWLGRLEIIPVLVLIRGFVEAFKVN</sequence>
<keyword evidence="9 12" id="KW-1133">Transmembrane helix</keyword>
<evidence type="ECO:0000256" key="1">
    <source>
        <dbReference type="ARBA" id="ARBA00004429"/>
    </source>
</evidence>
<gene>
    <name evidence="13" type="primary">trkH</name>
    <name evidence="13" type="ordered locus">MTBMA_c16510</name>
</gene>
<dbReference type="GO" id="GO:0005886">
    <property type="term" value="C:plasma membrane"/>
    <property type="evidence" value="ECO:0007669"/>
    <property type="project" value="UniProtKB-SubCell"/>
</dbReference>